<keyword evidence="4 8" id="KW-0812">Transmembrane</keyword>
<feature type="domain" description="Ammonium transporter AmtB-like" evidence="10">
    <location>
        <begin position="95"/>
        <end position="511"/>
    </location>
</feature>
<dbReference type="InterPro" id="IPR024041">
    <property type="entry name" value="NH4_transpt_AmtB-like_dom"/>
</dbReference>
<dbReference type="GO" id="GO:0097272">
    <property type="term" value="P:ammonium homeostasis"/>
    <property type="evidence" value="ECO:0007669"/>
    <property type="project" value="TreeGrafter"/>
</dbReference>
<dbReference type="OrthoDB" id="9814202at2"/>
<dbReference type="GO" id="GO:0005886">
    <property type="term" value="C:plasma membrane"/>
    <property type="evidence" value="ECO:0007669"/>
    <property type="project" value="UniProtKB-SubCell"/>
</dbReference>
<dbReference type="Proteomes" id="UP000441797">
    <property type="component" value="Unassembled WGS sequence"/>
</dbReference>
<evidence type="ECO:0000256" key="4">
    <source>
        <dbReference type="ARBA" id="ARBA00022692"/>
    </source>
</evidence>
<feature type="transmembrane region" description="Helical" evidence="8">
    <location>
        <begin position="48"/>
        <end position="69"/>
    </location>
</feature>
<dbReference type="PROSITE" id="PS01219">
    <property type="entry name" value="AMMONIUM_TRANSP"/>
    <property type="match status" value="1"/>
</dbReference>
<evidence type="ECO:0000256" key="3">
    <source>
        <dbReference type="ARBA" id="ARBA00022448"/>
    </source>
</evidence>
<evidence type="ECO:0000256" key="8">
    <source>
        <dbReference type="RuleBase" id="RU362002"/>
    </source>
</evidence>
<dbReference type="EMBL" id="NAPY01000008">
    <property type="protein sequence ID" value="MUL36090.1"/>
    <property type="molecule type" value="Genomic_DNA"/>
</dbReference>
<proteinExistence type="inferred from homology"/>
<dbReference type="SUPFAM" id="SSF111352">
    <property type="entry name" value="Ammonium transporter"/>
    <property type="match status" value="1"/>
</dbReference>
<feature type="compositionally biased region" description="Basic residues" evidence="9">
    <location>
        <begin position="1"/>
        <end position="19"/>
    </location>
</feature>
<keyword evidence="7 8" id="KW-0924">Ammonia transport</keyword>
<keyword evidence="3 8" id="KW-0813">Transport</keyword>
<evidence type="ECO:0000256" key="7">
    <source>
        <dbReference type="ARBA" id="ARBA00023177"/>
    </source>
</evidence>
<feature type="transmembrane region" description="Helical" evidence="8">
    <location>
        <begin position="255"/>
        <end position="276"/>
    </location>
</feature>
<dbReference type="InterPro" id="IPR002229">
    <property type="entry name" value="RhesusRHD"/>
</dbReference>
<gene>
    <name evidence="11" type="ORF">BWI75_06930</name>
</gene>
<dbReference type="InterPro" id="IPR001905">
    <property type="entry name" value="Ammonium_transpt"/>
</dbReference>
<feature type="transmembrane region" description="Helical" evidence="8">
    <location>
        <begin position="222"/>
        <end position="243"/>
    </location>
</feature>
<evidence type="ECO:0000313" key="11">
    <source>
        <dbReference type="EMBL" id="MUL36090.1"/>
    </source>
</evidence>
<evidence type="ECO:0000256" key="9">
    <source>
        <dbReference type="SAM" id="MobiDB-lite"/>
    </source>
</evidence>
<dbReference type="PRINTS" id="PR00342">
    <property type="entry name" value="RHESUSRHD"/>
</dbReference>
<feature type="transmembrane region" description="Helical" evidence="8">
    <location>
        <begin position="358"/>
        <end position="378"/>
    </location>
</feature>
<feature type="region of interest" description="Disordered" evidence="9">
    <location>
        <begin position="1"/>
        <end position="25"/>
    </location>
</feature>
<feature type="transmembrane region" description="Helical" evidence="8">
    <location>
        <begin position="296"/>
        <end position="313"/>
    </location>
</feature>
<dbReference type="PANTHER" id="PTHR11730:SF89">
    <property type="entry name" value="AMMONIUM TRANSPORTER SLL0108-RELATED"/>
    <property type="match status" value="1"/>
</dbReference>
<dbReference type="Pfam" id="PF00909">
    <property type="entry name" value="Ammonium_transp"/>
    <property type="match status" value="1"/>
</dbReference>
<dbReference type="PANTHER" id="PTHR11730">
    <property type="entry name" value="AMMONIUM TRANSPORTER"/>
    <property type="match status" value="1"/>
</dbReference>
<comment type="subcellular location">
    <subcellularLocation>
        <location evidence="8">Cell membrane</location>
        <topology evidence="8">Multi-pass membrane protein</topology>
    </subcellularLocation>
    <subcellularLocation>
        <location evidence="1">Membrane</location>
        <topology evidence="1">Multi-pass membrane protein</topology>
    </subcellularLocation>
</comment>
<evidence type="ECO:0000256" key="1">
    <source>
        <dbReference type="ARBA" id="ARBA00004141"/>
    </source>
</evidence>
<dbReference type="NCBIfam" id="TIGR00836">
    <property type="entry name" value="amt"/>
    <property type="match status" value="1"/>
</dbReference>
<evidence type="ECO:0000313" key="12">
    <source>
        <dbReference type="Proteomes" id="UP000441797"/>
    </source>
</evidence>
<keyword evidence="5 8" id="KW-1133">Transmembrane helix</keyword>
<comment type="similarity">
    <text evidence="2 8">Belongs to the ammonia transporter channel (TC 1.A.11.2) family.</text>
</comment>
<keyword evidence="12" id="KW-1185">Reference proteome</keyword>
<feature type="transmembrane region" description="Helical" evidence="8">
    <location>
        <begin position="384"/>
        <end position="400"/>
    </location>
</feature>
<feature type="transmembrane region" description="Helical" evidence="8">
    <location>
        <begin position="195"/>
        <end position="215"/>
    </location>
</feature>
<feature type="transmembrane region" description="Helical" evidence="8">
    <location>
        <begin position="131"/>
        <end position="150"/>
    </location>
</feature>
<evidence type="ECO:0000256" key="2">
    <source>
        <dbReference type="ARBA" id="ARBA00005887"/>
    </source>
</evidence>
<keyword evidence="6 8" id="KW-0472">Membrane</keyword>
<protein>
    <recommendedName>
        <fullName evidence="8">Ammonium transporter</fullName>
    </recommendedName>
</protein>
<name>A0A6N8FSH8_9CHRO</name>
<dbReference type="RefSeq" id="WP_105220957.1">
    <property type="nucleotide sequence ID" value="NZ_CAWNSU010000074.1"/>
</dbReference>
<accession>A0A6N8FSH8</accession>
<dbReference type="InterPro" id="IPR029020">
    <property type="entry name" value="Ammonium/urea_transptr"/>
</dbReference>
<comment type="caution">
    <text evidence="11">The sequence shown here is derived from an EMBL/GenBank/DDBJ whole genome shotgun (WGS) entry which is preliminary data.</text>
</comment>
<dbReference type="InterPro" id="IPR018047">
    <property type="entry name" value="Ammonium_transpt_CS"/>
</dbReference>
<evidence type="ECO:0000256" key="6">
    <source>
        <dbReference type="ARBA" id="ARBA00023136"/>
    </source>
</evidence>
<evidence type="ECO:0000259" key="10">
    <source>
        <dbReference type="Pfam" id="PF00909"/>
    </source>
</evidence>
<feature type="transmembrane region" description="Helical" evidence="8">
    <location>
        <begin position="89"/>
        <end position="110"/>
    </location>
</feature>
<dbReference type="Gene3D" id="1.10.3430.10">
    <property type="entry name" value="Ammonium transporter AmtB like domains"/>
    <property type="match status" value="1"/>
</dbReference>
<reference evidence="11 12" key="1">
    <citation type="journal article" date="2019" name="Front. Microbiol.">
        <title>Genomic Features for Desiccation Tolerance and Sugar Biosynthesis in the Extremophile Gloeocapsopsis sp. UTEX B3054.</title>
        <authorList>
            <person name="Urrejola C."/>
            <person name="Alcorta J."/>
            <person name="Salas L."/>
            <person name="Vasquez M."/>
            <person name="Polz M.F."/>
            <person name="Vicuna R."/>
            <person name="Diez B."/>
        </authorList>
    </citation>
    <scope>NUCLEOTIDE SEQUENCE [LARGE SCALE GENOMIC DNA]</scope>
    <source>
        <strain evidence="11 12">1H9</strain>
    </source>
</reference>
<dbReference type="GO" id="GO:0008519">
    <property type="term" value="F:ammonium channel activity"/>
    <property type="evidence" value="ECO:0007669"/>
    <property type="project" value="InterPro"/>
</dbReference>
<feature type="transmembrane region" description="Helical" evidence="8">
    <location>
        <begin position="412"/>
        <end position="430"/>
    </location>
</feature>
<feature type="transmembrane region" description="Helical" evidence="8">
    <location>
        <begin position="450"/>
        <end position="483"/>
    </location>
</feature>
<evidence type="ECO:0000256" key="5">
    <source>
        <dbReference type="ARBA" id="ARBA00022989"/>
    </source>
</evidence>
<feature type="transmembrane region" description="Helical" evidence="8">
    <location>
        <begin position="325"/>
        <end position="351"/>
    </location>
</feature>
<dbReference type="FunFam" id="1.10.3430.10:FF:000008">
    <property type="entry name" value="Ammonium transporter"/>
    <property type="match status" value="1"/>
</dbReference>
<organism evidence="11 12">
    <name type="scientific">Gloeocapsopsis dulcis AAB1 = 1H9</name>
    <dbReference type="NCBI Taxonomy" id="1433147"/>
    <lineage>
        <taxon>Bacteria</taxon>
        <taxon>Bacillati</taxon>
        <taxon>Cyanobacteriota</taxon>
        <taxon>Cyanophyceae</taxon>
        <taxon>Oscillatoriophycideae</taxon>
        <taxon>Chroococcales</taxon>
        <taxon>Chroococcaceae</taxon>
        <taxon>Gloeocapsopsis</taxon>
        <taxon>Gloeocapsopsis dulcis</taxon>
    </lineage>
</organism>
<dbReference type="AlphaFoldDB" id="A0A6N8FSH8"/>
<sequence length="542" mass="57450">MKLKLKHKKKWRNDRKRPQASRYASSSSVRTSTFFTQLQKAIKRLSPTWRACIPLSIFIVLAWGYAAVAQDAPAASPDRTTQDLLDLRVGLDTLWVCVAAFLVFFMNAGFGMLETGFCRQKNAVNILSKNLIVFALSTIAFWAIGFALMFGDGNAFFGTNGWFLTGADNSPSTGDAYQGVFSALNWTGVPLAAKFLFQLVFAGTAATIVSGAVAERIKFVDFLIFSLLLVGIAYPITGHWIWGGGWLTDAGFWDFAGSTVVHSVGGWAALTGAAILGPRLGKYQDGVSVAMPGHNMSIAMLGCLILWLGWFGFNPGSTMAVSPSIAHIAVTTNIAASTGGIAATIVAWLYLGKPDLSMIINGILAGLVAITAPCAFVSLPWAAVIGFIAGVIVVFSVTWFDKIRIDDPVGATSVHLVCGVWGTLAVGLFAEGPGGALNIYEEGAGPIRGLLLGGGFGALVPQIIGVLAVGGFTVLVTTIFWYILKATLGIRVTPREEVEGLDISEHGMEAYSGFLKEADASGMADPSVYGATRRPGDVSSTY</sequence>